<evidence type="ECO:0008006" key="5">
    <source>
        <dbReference type="Google" id="ProtNLM"/>
    </source>
</evidence>
<dbReference type="OrthoDB" id="2067926at2"/>
<evidence type="ECO:0000313" key="3">
    <source>
        <dbReference type="EMBL" id="EXM39078.1"/>
    </source>
</evidence>
<dbReference type="InterPro" id="IPR028983">
    <property type="entry name" value="PA2201-like_C"/>
</dbReference>
<reference evidence="3 4" key="1">
    <citation type="submission" date="2013-06" db="EMBL/GenBank/DDBJ databases">
        <title>Rumen cellulosomics: divergent fiber-degrading strategies revealed by comparative genome-wide analysis of six Ruminococcal strains.</title>
        <authorList>
            <person name="Dassa B."/>
            <person name="Borovok I."/>
            <person name="Lamed R."/>
            <person name="Flint H."/>
            <person name="Yeoman C.J."/>
            <person name="White B."/>
            <person name="Bayer E.A."/>
        </authorList>
    </citation>
    <scope>NUCLEOTIDE SEQUENCE [LARGE SCALE GENOMIC DNA]</scope>
    <source>
        <strain evidence="3 4">SY3</strain>
    </source>
</reference>
<dbReference type="RefSeq" id="WP_037288593.1">
    <property type="nucleotide sequence ID" value="NZ_JEOB01000003.1"/>
</dbReference>
<protein>
    <recommendedName>
        <fullName evidence="5">PoNi C-terminal domain-containing protein</fullName>
    </recommendedName>
</protein>
<sequence>MRDTLKPKEYFDQYIQKMSEGIQKFENGLAEGKYQADKILFIKDYILQKKIGIIIAKYSKGDPLNDIKQEFDSTVELFCEAWDDSVYDSNIIYASLAYLLGLEADKLKSIKDKLQNADTYDSLLEFILTGNKDNFDSSKISFPKPYKNLVKSIEAEDSEPFLKYLKGWYKGSKGSAWYGTHELENKFQYNGYWSFESAAIAKRLCLDDSDLQNEQYYPYDLVHFN</sequence>
<comment type="caution">
    <text evidence="3">The sequence shown here is derived from an EMBL/GenBank/DDBJ whole genome shotgun (WGS) entry which is preliminary data.</text>
</comment>
<dbReference type="InterPro" id="IPR015024">
    <property type="entry name" value="PoNi_N"/>
</dbReference>
<proteinExistence type="predicted"/>
<gene>
    <name evidence="3" type="ORF">RASY3_12375</name>
</gene>
<dbReference type="Gene3D" id="1.10.3920.10">
    <property type="entry name" value="PA2201 C-terminal domain-like"/>
    <property type="match status" value="1"/>
</dbReference>
<organism evidence="3 4">
    <name type="scientific">Ruminococcus albus SY3</name>
    <dbReference type="NCBI Taxonomy" id="1341156"/>
    <lineage>
        <taxon>Bacteria</taxon>
        <taxon>Bacillati</taxon>
        <taxon>Bacillota</taxon>
        <taxon>Clostridia</taxon>
        <taxon>Eubacteriales</taxon>
        <taxon>Oscillospiraceae</taxon>
        <taxon>Ruminococcus</taxon>
    </lineage>
</organism>
<evidence type="ECO:0000259" key="1">
    <source>
        <dbReference type="Pfam" id="PF08928"/>
    </source>
</evidence>
<dbReference type="AlphaFoldDB" id="A0A011VWW5"/>
<dbReference type="EMBL" id="JEOB01000003">
    <property type="protein sequence ID" value="EXM39078.1"/>
    <property type="molecule type" value="Genomic_DNA"/>
</dbReference>
<evidence type="ECO:0000313" key="4">
    <source>
        <dbReference type="Proteomes" id="UP000021369"/>
    </source>
</evidence>
<dbReference type="PATRIC" id="fig|1341156.4.peg.2413"/>
<dbReference type="Proteomes" id="UP000021369">
    <property type="component" value="Unassembled WGS sequence"/>
</dbReference>
<dbReference type="Pfam" id="PF08929">
    <property type="entry name" value="PoNi_C"/>
    <property type="match status" value="1"/>
</dbReference>
<dbReference type="SUPFAM" id="SSF140731">
    <property type="entry name" value="PA2201 C-terminal domain-like"/>
    <property type="match status" value="1"/>
</dbReference>
<evidence type="ECO:0000259" key="2">
    <source>
        <dbReference type="Pfam" id="PF08929"/>
    </source>
</evidence>
<feature type="domain" description="PoNi C-terminal" evidence="2">
    <location>
        <begin position="121"/>
        <end position="221"/>
    </location>
</feature>
<dbReference type="Pfam" id="PF08928">
    <property type="entry name" value="PoNi_N"/>
    <property type="match status" value="1"/>
</dbReference>
<feature type="domain" description="PoNi N-terminal" evidence="1">
    <location>
        <begin position="2"/>
        <end position="110"/>
    </location>
</feature>
<keyword evidence="4" id="KW-1185">Reference proteome</keyword>
<dbReference type="InterPro" id="IPR015025">
    <property type="entry name" value="PoNi_C"/>
</dbReference>
<accession>A0A011VWW5</accession>
<name>A0A011VWW5_RUMAL</name>